<protein>
    <recommendedName>
        <fullName evidence="2">CBU-0592-like domain-containing protein</fullName>
    </recommendedName>
</protein>
<feature type="transmembrane region" description="Helical" evidence="1">
    <location>
        <begin position="33"/>
        <end position="51"/>
    </location>
</feature>
<reference evidence="3 4" key="1">
    <citation type="submission" date="2019-01" db="EMBL/GenBank/DDBJ databases">
        <title>Nocardioides guangzhouensis sp. nov., an actinobacterium isolated from soil.</title>
        <authorList>
            <person name="Fu Y."/>
            <person name="Cai Y."/>
            <person name="Lin Z."/>
            <person name="Chen P."/>
        </authorList>
    </citation>
    <scope>NUCLEOTIDE SEQUENCE [LARGE SCALE GENOMIC DNA]</scope>
    <source>
        <strain evidence="3 4">130</strain>
    </source>
</reference>
<accession>A0A4V1XY25</accession>
<dbReference type="InterPro" id="IPR058058">
    <property type="entry name" value="CBU_0592-like"/>
</dbReference>
<feature type="transmembrane region" description="Helical" evidence="1">
    <location>
        <begin position="6"/>
        <end position="21"/>
    </location>
</feature>
<gene>
    <name evidence="3" type="ORF">EKO23_23030</name>
</gene>
<keyword evidence="1" id="KW-0812">Transmembrane</keyword>
<proteinExistence type="predicted"/>
<dbReference type="Proteomes" id="UP000295198">
    <property type="component" value="Unassembled WGS sequence"/>
</dbReference>
<organism evidence="3 4">
    <name type="scientific">Nocardioides guangzhouensis</name>
    <dbReference type="NCBI Taxonomy" id="2497878"/>
    <lineage>
        <taxon>Bacteria</taxon>
        <taxon>Bacillati</taxon>
        <taxon>Actinomycetota</taxon>
        <taxon>Actinomycetes</taxon>
        <taxon>Propionibacteriales</taxon>
        <taxon>Nocardioidaceae</taxon>
        <taxon>Nocardioides</taxon>
    </lineage>
</organism>
<dbReference type="EMBL" id="SDKM01000060">
    <property type="protein sequence ID" value="RYP81769.1"/>
    <property type="molecule type" value="Genomic_DNA"/>
</dbReference>
<dbReference type="NCBIfam" id="NF047864">
    <property type="entry name" value="CBU_0592_membra"/>
    <property type="match status" value="1"/>
</dbReference>
<keyword evidence="4" id="KW-1185">Reference proteome</keyword>
<dbReference type="OrthoDB" id="3256397at2"/>
<dbReference type="RefSeq" id="WP_134720830.1">
    <property type="nucleotide sequence ID" value="NZ_SDKM01000060.1"/>
</dbReference>
<comment type="caution">
    <text evidence="3">The sequence shown here is derived from an EMBL/GenBank/DDBJ whole genome shotgun (WGS) entry which is preliminary data.</text>
</comment>
<dbReference type="Pfam" id="PF26604">
    <property type="entry name" value="CBU_0592"/>
    <property type="match status" value="1"/>
</dbReference>
<sequence>MIASAMGWIGTIGSICAYLLLSRGRWDATSLRYSLLNLVAGALAGSASALYGAWPSVGSNVLWCAIAVHSAATTLRERRSRVAFAEPGACADHAGEPAPGARTLLAAA</sequence>
<evidence type="ECO:0000256" key="1">
    <source>
        <dbReference type="SAM" id="Phobius"/>
    </source>
</evidence>
<keyword evidence="1" id="KW-0472">Membrane</keyword>
<keyword evidence="1" id="KW-1133">Transmembrane helix</keyword>
<dbReference type="AlphaFoldDB" id="A0A4V1XY25"/>
<name>A0A4V1XY25_9ACTN</name>
<evidence type="ECO:0000313" key="3">
    <source>
        <dbReference type="EMBL" id="RYP81769.1"/>
    </source>
</evidence>
<evidence type="ECO:0000313" key="4">
    <source>
        <dbReference type="Proteomes" id="UP000295198"/>
    </source>
</evidence>
<evidence type="ECO:0000259" key="2">
    <source>
        <dbReference type="Pfam" id="PF26604"/>
    </source>
</evidence>
<feature type="domain" description="CBU-0592-like" evidence="2">
    <location>
        <begin position="4"/>
        <end position="78"/>
    </location>
</feature>